<keyword evidence="2" id="KW-1185">Reference proteome</keyword>
<dbReference type="EMBL" id="LT629740">
    <property type="protein sequence ID" value="SDS89666.1"/>
    <property type="molecule type" value="Genomic_DNA"/>
</dbReference>
<dbReference type="RefSeq" id="WP_091371895.1">
    <property type="nucleotide sequence ID" value="NZ_LT629740.1"/>
</dbReference>
<protein>
    <submittedName>
        <fullName evidence="1">Uncharacterized protein</fullName>
    </submittedName>
</protein>
<gene>
    <name evidence="1" type="ORF">SAMN05216490_2041</name>
</gene>
<dbReference type="AlphaFoldDB" id="A0A1H1VZJ1"/>
<organism evidence="1 2">
    <name type="scientific">Mucilaginibacter mallensis</name>
    <dbReference type="NCBI Taxonomy" id="652787"/>
    <lineage>
        <taxon>Bacteria</taxon>
        <taxon>Pseudomonadati</taxon>
        <taxon>Bacteroidota</taxon>
        <taxon>Sphingobacteriia</taxon>
        <taxon>Sphingobacteriales</taxon>
        <taxon>Sphingobacteriaceae</taxon>
        <taxon>Mucilaginibacter</taxon>
    </lineage>
</organism>
<name>A0A1H1VZJ1_MUCMA</name>
<dbReference type="STRING" id="652787.SAMN05216490_2041"/>
<proteinExistence type="predicted"/>
<sequence>MKTPVQLSLTQSDGSPRKVIIEPVLEEDDNGSLQNTGVYKIYKDAFDDESALFTEPLEINDINDELSDKDNPDYLGKIIITEDDKWKYDGDLLGDDEQMQVLKYIGE</sequence>
<evidence type="ECO:0000313" key="2">
    <source>
        <dbReference type="Proteomes" id="UP000199679"/>
    </source>
</evidence>
<reference evidence="1 2" key="1">
    <citation type="submission" date="2016-10" db="EMBL/GenBank/DDBJ databases">
        <authorList>
            <person name="de Groot N.N."/>
        </authorList>
    </citation>
    <scope>NUCLEOTIDE SEQUENCE [LARGE SCALE GENOMIC DNA]</scope>
    <source>
        <strain evidence="1 2">MP1X4</strain>
    </source>
</reference>
<dbReference type="OrthoDB" id="798215at2"/>
<dbReference type="Proteomes" id="UP000199679">
    <property type="component" value="Chromosome I"/>
</dbReference>
<accession>A0A1H1VZJ1</accession>
<evidence type="ECO:0000313" key="1">
    <source>
        <dbReference type="EMBL" id="SDS89666.1"/>
    </source>
</evidence>